<dbReference type="UniPathway" id="UPA00232"/>
<keyword evidence="1 5" id="KW-0963">Cytoplasm</keyword>
<proteinExistence type="inferred from homology"/>
<dbReference type="GO" id="GO:0006744">
    <property type="term" value="P:ubiquinone biosynthetic process"/>
    <property type="evidence" value="ECO:0007669"/>
    <property type="project" value="UniProtKB-UniRule"/>
</dbReference>
<sequence length="178" mass="19441">MPADLRPLRNWLVGRRSLTARLVAACSSFSVAPLYEGLAVPHRDEARLLGLRPGQLARVRQVCLVCDGRPAVYGHTVVPLAPRHRFDRVFRGLGGRPLGHTLFADPRIRRGPLRFCRVDRRHPLGARAQAALATELPAGGRPLRAPLWARRSLFAGPGKQVLVSEVFLPGLPPLPAAA</sequence>
<comment type="catalytic activity">
    <reaction evidence="5">
        <text>chorismate = 4-hydroxybenzoate + pyruvate</text>
        <dbReference type="Rhea" id="RHEA:16505"/>
        <dbReference type="ChEBI" id="CHEBI:15361"/>
        <dbReference type="ChEBI" id="CHEBI:17879"/>
        <dbReference type="ChEBI" id="CHEBI:29748"/>
        <dbReference type="EC" id="4.1.3.40"/>
    </reaction>
</comment>
<dbReference type="Gene3D" id="3.40.1410.10">
    <property type="entry name" value="Chorismate lyase-like"/>
    <property type="match status" value="1"/>
</dbReference>
<evidence type="ECO:0000256" key="1">
    <source>
        <dbReference type="ARBA" id="ARBA00022490"/>
    </source>
</evidence>
<feature type="binding site" evidence="5">
    <location>
        <position position="60"/>
    </location>
    <ligand>
        <name>substrate</name>
    </ligand>
</feature>
<evidence type="ECO:0000313" key="6">
    <source>
        <dbReference type="EMBL" id="QEL65727.1"/>
    </source>
</evidence>
<feature type="binding site" evidence="5">
    <location>
        <position position="98"/>
    </location>
    <ligand>
        <name>substrate</name>
    </ligand>
</feature>
<dbReference type="HAMAP" id="MF_01632">
    <property type="entry name" value="UbiC"/>
    <property type="match status" value="1"/>
</dbReference>
<dbReference type="GO" id="GO:0008813">
    <property type="term" value="F:chorismate lyase activity"/>
    <property type="evidence" value="ECO:0007669"/>
    <property type="project" value="UniProtKB-UniRule"/>
</dbReference>
<comment type="similarity">
    <text evidence="5">Belongs to the UbiC family.</text>
</comment>
<comment type="function">
    <text evidence="5">Removes the pyruvyl group from chorismate, with concomitant aromatization of the ring, to provide 4-hydroxybenzoate (4HB) for the ubiquinone pathway.</text>
</comment>
<dbReference type="AlphaFoldDB" id="A0A5C1EC56"/>
<evidence type="ECO:0000256" key="3">
    <source>
        <dbReference type="ARBA" id="ARBA00023239"/>
    </source>
</evidence>
<gene>
    <name evidence="5 6" type="primary">ubiC</name>
    <name evidence="6" type="ORF">OTERR_22510</name>
</gene>
<dbReference type="GO" id="GO:0005829">
    <property type="term" value="C:cytosol"/>
    <property type="evidence" value="ECO:0007669"/>
    <property type="project" value="TreeGrafter"/>
</dbReference>
<keyword evidence="4 5" id="KW-0670">Pyruvate</keyword>
<dbReference type="SUPFAM" id="SSF64288">
    <property type="entry name" value="Chorismate lyase-like"/>
    <property type="match status" value="1"/>
</dbReference>
<evidence type="ECO:0000256" key="4">
    <source>
        <dbReference type="ARBA" id="ARBA00023317"/>
    </source>
</evidence>
<protein>
    <recommendedName>
        <fullName evidence="5">Probable chorismate pyruvate-lyase</fullName>
        <shortName evidence="5">CL</shortName>
        <shortName evidence="5">CPL</shortName>
        <ecNumber evidence="5">4.1.3.40</ecNumber>
    </recommendedName>
</protein>
<comment type="subcellular location">
    <subcellularLocation>
        <location evidence="5">Cytoplasm</location>
    </subcellularLocation>
</comment>
<evidence type="ECO:0000256" key="5">
    <source>
        <dbReference type="HAMAP-Rule" id="MF_01632"/>
    </source>
</evidence>
<dbReference type="GO" id="GO:0042866">
    <property type="term" value="P:pyruvate biosynthetic process"/>
    <property type="evidence" value="ECO:0007669"/>
    <property type="project" value="UniProtKB-UniRule"/>
</dbReference>
<keyword evidence="2 5" id="KW-0831">Ubiquinone biosynthesis</keyword>
<dbReference type="InterPro" id="IPR007440">
    <property type="entry name" value="Chorismate--pyruvate_lyase"/>
</dbReference>
<dbReference type="PANTHER" id="PTHR38683:SF1">
    <property type="entry name" value="CHORISMATE PYRUVATE-LYASE"/>
    <property type="match status" value="1"/>
</dbReference>
<dbReference type="PANTHER" id="PTHR38683">
    <property type="entry name" value="CHORISMATE PYRUVATE-LYASE"/>
    <property type="match status" value="1"/>
</dbReference>
<dbReference type="EMBL" id="CP022579">
    <property type="protein sequence ID" value="QEL65727.1"/>
    <property type="molecule type" value="Genomic_DNA"/>
</dbReference>
<dbReference type="Pfam" id="PF04345">
    <property type="entry name" value="Chor_lyase"/>
    <property type="match status" value="1"/>
</dbReference>
<dbReference type="EC" id="4.1.3.40" evidence="5"/>
<dbReference type="KEGG" id="otr:OTERR_22510"/>
<keyword evidence="3 5" id="KW-0456">Lyase</keyword>
<accession>A0A5C1EC56</accession>
<organism evidence="6 7">
    <name type="scientific">Oryzomicrobium terrae</name>
    <dbReference type="NCBI Taxonomy" id="1735038"/>
    <lineage>
        <taxon>Bacteria</taxon>
        <taxon>Pseudomonadati</taxon>
        <taxon>Pseudomonadota</taxon>
        <taxon>Betaproteobacteria</taxon>
        <taxon>Rhodocyclales</taxon>
        <taxon>Rhodocyclaceae</taxon>
        <taxon>Oryzomicrobium</taxon>
    </lineage>
</organism>
<keyword evidence="7" id="KW-1185">Reference proteome</keyword>
<dbReference type="InterPro" id="IPR028978">
    <property type="entry name" value="Chorismate_lyase_/UTRA_dom_sf"/>
</dbReference>
<comment type="caution">
    <text evidence="5">Lacks conserved residue(s) required for the propagation of feature annotation.</text>
</comment>
<comment type="pathway">
    <text evidence="5">Cofactor biosynthesis; ubiquinone biosynthesis.</text>
</comment>
<evidence type="ECO:0000256" key="2">
    <source>
        <dbReference type="ARBA" id="ARBA00022688"/>
    </source>
</evidence>
<dbReference type="Proteomes" id="UP000323671">
    <property type="component" value="Chromosome"/>
</dbReference>
<name>A0A5C1EC56_9RHOO</name>
<evidence type="ECO:0000313" key="7">
    <source>
        <dbReference type="Proteomes" id="UP000323671"/>
    </source>
</evidence>
<feature type="binding site" evidence="5">
    <location>
        <position position="165"/>
    </location>
    <ligand>
        <name>substrate</name>
    </ligand>
</feature>
<reference evidence="6 7" key="1">
    <citation type="submission" date="2017-07" db="EMBL/GenBank/DDBJ databases">
        <title>Complete genome sequence of Oryzomicrobium terrae TPP412.</title>
        <authorList>
            <person name="Chiu L.-W."/>
            <person name="Lo K.-J."/>
            <person name="Tsai Y.-M."/>
            <person name="Lin S.-S."/>
            <person name="Kuo C.-H."/>
            <person name="Liu C.-T."/>
        </authorList>
    </citation>
    <scope>NUCLEOTIDE SEQUENCE [LARGE SCALE GENOMIC DNA]</scope>
    <source>
        <strain evidence="6 7">TPP412</strain>
    </source>
</reference>